<dbReference type="EMBL" id="GIFC01007265">
    <property type="protein sequence ID" value="MXU89348.1"/>
    <property type="molecule type" value="Transcribed_RNA"/>
</dbReference>
<evidence type="ECO:0000313" key="2">
    <source>
        <dbReference type="EMBL" id="MXU89348.1"/>
    </source>
</evidence>
<evidence type="ECO:0000256" key="1">
    <source>
        <dbReference type="SAM" id="Phobius"/>
    </source>
</evidence>
<dbReference type="AlphaFoldDB" id="A0A6B0UC68"/>
<sequence length="107" mass="12566">MHFIPVLYKFSGLALSCIRFAYCFTCYYLTALLVLHRRVERSYDLREENCALSLAKCKPMHRLERNIYSLGRTVRGGKWHAREKPWWKGGHSSPLKFSYIPPSHCLS</sequence>
<accession>A0A6B0UC68</accession>
<protein>
    <submittedName>
        <fullName evidence="2">Putative secreted protein</fullName>
    </submittedName>
</protein>
<organism evidence="2">
    <name type="scientific">Ixodes ricinus</name>
    <name type="common">Common tick</name>
    <name type="synonym">Acarus ricinus</name>
    <dbReference type="NCBI Taxonomy" id="34613"/>
    <lineage>
        <taxon>Eukaryota</taxon>
        <taxon>Metazoa</taxon>
        <taxon>Ecdysozoa</taxon>
        <taxon>Arthropoda</taxon>
        <taxon>Chelicerata</taxon>
        <taxon>Arachnida</taxon>
        <taxon>Acari</taxon>
        <taxon>Parasitiformes</taxon>
        <taxon>Ixodida</taxon>
        <taxon>Ixodoidea</taxon>
        <taxon>Ixodidae</taxon>
        <taxon>Ixodinae</taxon>
        <taxon>Ixodes</taxon>
    </lineage>
</organism>
<proteinExistence type="predicted"/>
<keyword evidence="1" id="KW-0472">Membrane</keyword>
<keyword evidence="1" id="KW-1133">Transmembrane helix</keyword>
<keyword evidence="1" id="KW-0812">Transmembrane</keyword>
<name>A0A6B0UC68_IXORI</name>
<reference evidence="2" key="1">
    <citation type="submission" date="2019-12" db="EMBL/GenBank/DDBJ databases">
        <title>An insight into the sialome of adult female Ixodes ricinus ticks feeding for 6 days.</title>
        <authorList>
            <person name="Perner J."/>
            <person name="Ribeiro J.M.C."/>
        </authorList>
    </citation>
    <scope>NUCLEOTIDE SEQUENCE</scope>
    <source>
        <strain evidence="2">Semi-engorged</strain>
        <tissue evidence="2">Salivary glands</tissue>
    </source>
</reference>
<feature type="transmembrane region" description="Helical" evidence="1">
    <location>
        <begin position="12"/>
        <end position="35"/>
    </location>
</feature>